<organism evidence="1">
    <name type="scientific">Anguilla anguilla</name>
    <name type="common">European freshwater eel</name>
    <name type="synonym">Muraena anguilla</name>
    <dbReference type="NCBI Taxonomy" id="7936"/>
    <lineage>
        <taxon>Eukaryota</taxon>
        <taxon>Metazoa</taxon>
        <taxon>Chordata</taxon>
        <taxon>Craniata</taxon>
        <taxon>Vertebrata</taxon>
        <taxon>Euteleostomi</taxon>
        <taxon>Actinopterygii</taxon>
        <taxon>Neopterygii</taxon>
        <taxon>Teleostei</taxon>
        <taxon>Anguilliformes</taxon>
        <taxon>Anguillidae</taxon>
        <taxon>Anguilla</taxon>
    </lineage>
</organism>
<dbReference type="EMBL" id="GBXM01049755">
    <property type="protein sequence ID" value="JAH58822.1"/>
    <property type="molecule type" value="Transcribed_RNA"/>
</dbReference>
<dbReference type="AlphaFoldDB" id="A0A0E9TZC3"/>
<accession>A0A0E9TZC3</accession>
<sequence length="25" mass="2756">MFVNSSLPHPHRSVLAKYLISSSAN</sequence>
<reference evidence="1" key="1">
    <citation type="submission" date="2014-11" db="EMBL/GenBank/DDBJ databases">
        <authorList>
            <person name="Amaro Gonzalez C."/>
        </authorList>
    </citation>
    <scope>NUCLEOTIDE SEQUENCE</scope>
</reference>
<name>A0A0E9TZC3_ANGAN</name>
<evidence type="ECO:0000313" key="1">
    <source>
        <dbReference type="EMBL" id="JAH58822.1"/>
    </source>
</evidence>
<proteinExistence type="predicted"/>
<protein>
    <submittedName>
        <fullName evidence="1">Uncharacterized protein</fullName>
    </submittedName>
</protein>
<reference evidence="1" key="2">
    <citation type="journal article" date="2015" name="Fish Shellfish Immunol.">
        <title>Early steps in the European eel (Anguilla anguilla)-Vibrio vulnificus interaction in the gills: Role of the RtxA13 toxin.</title>
        <authorList>
            <person name="Callol A."/>
            <person name="Pajuelo D."/>
            <person name="Ebbesson L."/>
            <person name="Teles M."/>
            <person name="MacKenzie S."/>
            <person name="Amaro C."/>
        </authorList>
    </citation>
    <scope>NUCLEOTIDE SEQUENCE</scope>
</reference>